<protein>
    <submittedName>
        <fullName evidence="1">Uncharacterized protein</fullName>
    </submittedName>
</protein>
<reference evidence="1" key="8">
    <citation type="journal article" date="1984" name="EMBO J.">
        <title>The EB virus genome in Daudi Burkitt's lymphoma cells has a deletion similar to that observed in a non-transforming strain (P3HR-1) of the virus.</title>
        <authorList>
            <person name="Jones M.D."/>
            <person name="Foster L."/>
            <person name="Sheedy T."/>
            <person name="Griffin B.E."/>
        </authorList>
    </citation>
    <scope>NUCLEOTIDE SEQUENCE</scope>
    <source>
        <strain evidence="1">B95-8</strain>
    </source>
</reference>
<organismHost>
    <name type="scientific">Homo sapiens</name>
    <name type="common">Human</name>
    <dbReference type="NCBI Taxonomy" id="9606"/>
</organismHost>
<reference evidence="1" key="1">
    <citation type="journal article" date="1981" name="Nucleic Acids Res.">
        <title>Molecular cloning of the complete Epstein-Barr virus genome as a set of overlapping restriction endonuclease fragments.</title>
        <authorList>
            <person name="Arrand J.R."/>
            <person name="Rymo L."/>
            <person name="Walsh J.E."/>
            <person name="Bjorck E."/>
            <person name="Lindahl T."/>
            <person name="Griffin B.E."/>
        </authorList>
    </citation>
    <scope>NUCLEOTIDE SEQUENCE</scope>
    <source>
        <strain evidence="1">B95-8</strain>
    </source>
</reference>
<reference evidence="1" key="6">
    <citation type="journal article" date="1983" name="Proc. Natl. Acad. Sci. U.S.A.">
        <title>Homologous upstream sequences near Epstein-Barr virus promoters.</title>
        <authorList>
            <person name="Farrell P.J."/>
            <person name="Deininger P.L."/>
            <person name="Bankier A."/>
            <person name="Barrell B."/>
        </authorList>
    </citation>
    <scope>NUCLEOTIDE SEQUENCE</scope>
    <source>
        <strain evidence="1">B95-8</strain>
    </source>
</reference>
<reference evidence="1" key="5">
    <citation type="journal article" date="1983" name="J. Virol.">
        <title>Organization of the Epstein-Barr virus DNA molecule. III. Location of the P3HR-1 deletion junction and characterization of the NotI repeat units that form part of the template for an abundant 12-O-tetradecanoylphorbol-13-acetate-induced mRNA transcript.</title>
        <authorList>
            <person name="Jeang K.T."/>
            <person name="Hayward S.D."/>
        </authorList>
    </citation>
    <scope>NUCLEOTIDE SEQUENCE</scope>
    <source>
        <strain evidence="1">B95-8</strain>
    </source>
</reference>
<reference evidence="1" key="3">
    <citation type="journal article" date="1982" name="J. Cell. Biochem.">
        <title>Sequence analysis and in vitro transcription of portions of the Epstein-Barr virus genome.</title>
        <authorList>
            <person name="Deininger P.L."/>
            <person name="Bankier A."/>
            <person name="Farrell P."/>
            <person name="Baer R."/>
            <person name="Barrell B."/>
        </authorList>
    </citation>
    <scope>NUCLEOTIDE SEQUENCE</scope>
    <source>
        <strain evidence="1">B95-8</strain>
    </source>
</reference>
<reference evidence="1" key="2">
    <citation type="journal article" date="1981" name="Nucleic Acids Res.">
        <title>Possible role of flanking nucleotides in recognition of the AUG initiator codon by eukaryotic ribosomes.</title>
        <authorList>
            <person name="Kozak M."/>
        </authorList>
    </citation>
    <scope>NUCLEOTIDE SEQUENCE</scope>
    <source>
        <strain evidence="1">B95-8</strain>
    </source>
</reference>
<reference evidence="1" key="11">
    <citation type="journal article" date="1988" name="EMBO J.">
        <title>A spliced Epstein-Barr virus gene expressed in immortalized lymphocytes is created by circularization of the linear viral genome.</title>
        <authorList>
            <person name="Laux G."/>
            <person name="Perricaudet M."/>
            <person name="Farrell P.J."/>
        </authorList>
    </citation>
    <scope>NUCLEOTIDE SEQUENCE</scope>
    <source>
        <strain evidence="1">B95-8</strain>
    </source>
</reference>
<reference evidence="1" key="4">
    <citation type="journal article" date="1983" name="EMBO J.">
        <title>Latent and lytic cycle promoters of Epstein-Barr virus.</title>
        <authorList>
            <person name="Farrell P.J."/>
            <person name="Bankier A."/>
            <person name="Seguin C."/>
            <person name="Deininger P."/>
            <person name="Barrell B.G."/>
        </authorList>
    </citation>
    <scope>NUCLEOTIDE SEQUENCE</scope>
    <source>
        <strain evidence="1">B95-8</strain>
    </source>
</reference>
<reference evidence="1" key="10">
    <citation type="journal article" date="1987" name="Nucleic Acids Res.">
        <title>Clustered alternative splice sites in Epstein-Barr virus RNAs.</title>
        <authorList>
            <person name="Bodescot M."/>
            <person name="Perricaudet M."/>
        </authorList>
    </citation>
    <scope>NUCLEOTIDE SEQUENCE</scope>
    <source>
        <strain evidence="1">B95-8</strain>
    </source>
</reference>
<proteinExistence type="predicted"/>
<reference evidence="1" key="9">
    <citation type="journal article" date="1984" name="Nature">
        <title>DNA sequence and expression of the B95-8 Epstein-Barr virus genome.</title>
        <authorList>
            <person name="Baer R.J."/>
            <person name="Bankier A.T."/>
            <person name="Biggin M.D."/>
            <person name="Deininger P.L."/>
            <person name="Farrell P.J."/>
            <person name="Gibson T.J."/>
            <person name="Hatfull G.F."/>
            <person name="Hudson G.S."/>
            <person name="Satchwell S.C."/>
            <person name="Seguin C."/>
            <person name="Tuffnell P.S."/>
            <person name="Barrell B.G."/>
        </authorList>
    </citation>
    <scope>NUCLEOTIDE SEQUENCE</scope>
    <source>
        <strain evidence="1">B95-8</strain>
    </source>
</reference>
<dbReference type="EMBL" id="V01555">
    <property type="protein sequence ID" value="CAB56339.1"/>
    <property type="molecule type" value="Genomic_DNA"/>
</dbReference>
<reference evidence="1" key="7">
    <citation type="submission" date="1983-12" db="EMBL/GenBank/DDBJ databases">
        <authorList>
            <person name="Hatfull G.F."/>
            <person name="Barrell B.G."/>
            <person name="Quinn J."/>
            <person name="McGeoch D."/>
        </authorList>
    </citation>
    <scope>NUCLEOTIDE SEQUENCE</scope>
    <source>
        <strain evidence="1">B95-8</strain>
    </source>
</reference>
<organism evidence="1">
    <name type="scientific">Epstein-Barr virus (strain B95-8)</name>
    <name type="common">HHV-4</name>
    <name type="synonym">Human herpesvirus 4</name>
    <dbReference type="NCBI Taxonomy" id="10377"/>
    <lineage>
        <taxon>Viruses</taxon>
        <taxon>Duplodnaviria</taxon>
        <taxon>Heunggongvirae</taxon>
        <taxon>Peploviricota</taxon>
        <taxon>Herviviricetes</taxon>
        <taxon>Herpesvirales</taxon>
        <taxon>Orthoherpesviridae</taxon>
        <taxon>Gammaherpesvirinae</taxon>
        <taxon>Lymphocryptovirus</taxon>
        <taxon>Lymphocryptovirus humangamma4</taxon>
        <taxon>Epstein-Barr virus (strain GD1)</taxon>
    </lineage>
</organism>
<feature type="non-terminal residue" evidence="1">
    <location>
        <position position="1"/>
    </location>
</feature>
<name>Q9QCF2_EBVB9</name>
<sequence>VTQHWRVTWCKVLPEPVVGQVHANNLLSTRACVLLYLPPSCLHSILRYMGDKHII</sequence>
<accession>Q9QCF2</accession>
<evidence type="ECO:0000313" key="1">
    <source>
        <dbReference type="EMBL" id="CAB56339.1"/>
    </source>
</evidence>